<organism evidence="4 5">
    <name type="scientific">Cohnella abietis</name>
    <dbReference type="NCBI Taxonomy" id="2507935"/>
    <lineage>
        <taxon>Bacteria</taxon>
        <taxon>Bacillati</taxon>
        <taxon>Bacillota</taxon>
        <taxon>Bacilli</taxon>
        <taxon>Bacillales</taxon>
        <taxon>Paenibacillaceae</taxon>
        <taxon>Cohnella</taxon>
    </lineage>
</organism>
<evidence type="ECO:0000259" key="3">
    <source>
        <dbReference type="Pfam" id="PF12010"/>
    </source>
</evidence>
<dbReference type="Pfam" id="PF01547">
    <property type="entry name" value="SBP_bac_1"/>
    <property type="match status" value="1"/>
</dbReference>
<feature type="domain" description="DUF3502" evidence="3">
    <location>
        <begin position="466"/>
        <end position="528"/>
    </location>
</feature>
<dbReference type="PROSITE" id="PS51257">
    <property type="entry name" value="PROKAR_LIPOPROTEIN"/>
    <property type="match status" value="1"/>
</dbReference>
<feature type="compositionally biased region" description="Low complexity" evidence="1">
    <location>
        <begin position="34"/>
        <end position="46"/>
    </location>
</feature>
<feature type="compositionally biased region" description="Basic and acidic residues" evidence="1">
    <location>
        <begin position="47"/>
        <end position="60"/>
    </location>
</feature>
<dbReference type="SUPFAM" id="SSF53850">
    <property type="entry name" value="Periplasmic binding protein-like II"/>
    <property type="match status" value="1"/>
</dbReference>
<dbReference type="RefSeq" id="WP_130613491.1">
    <property type="nucleotide sequence ID" value="NZ_AP019400.1"/>
</dbReference>
<keyword evidence="2" id="KW-0732">Signal</keyword>
<dbReference type="Gene3D" id="3.40.190.10">
    <property type="entry name" value="Periplasmic binding protein-like II"/>
    <property type="match status" value="2"/>
</dbReference>
<feature type="region of interest" description="Disordered" evidence="1">
    <location>
        <begin position="29"/>
        <end position="60"/>
    </location>
</feature>
<evidence type="ECO:0000256" key="2">
    <source>
        <dbReference type="SAM" id="SignalP"/>
    </source>
</evidence>
<feature type="signal peptide" evidence="2">
    <location>
        <begin position="1"/>
        <end position="26"/>
    </location>
</feature>
<dbReference type="InterPro" id="IPR022627">
    <property type="entry name" value="DUF3502"/>
</dbReference>
<evidence type="ECO:0000313" key="5">
    <source>
        <dbReference type="Proteomes" id="UP000289856"/>
    </source>
</evidence>
<keyword evidence="5" id="KW-1185">Reference proteome</keyword>
<gene>
    <name evidence="4" type="ORF">KCTCHS21_45000</name>
</gene>
<feature type="chain" id="PRO_5019452783" evidence="2">
    <location>
        <begin position="27"/>
        <end position="533"/>
    </location>
</feature>
<dbReference type="InterPro" id="IPR050490">
    <property type="entry name" value="Bact_solute-bd_prot1"/>
</dbReference>
<evidence type="ECO:0000313" key="4">
    <source>
        <dbReference type="EMBL" id="BBI35101.1"/>
    </source>
</evidence>
<evidence type="ECO:0000256" key="1">
    <source>
        <dbReference type="SAM" id="MobiDB-lite"/>
    </source>
</evidence>
<dbReference type="OrthoDB" id="1988587at2"/>
<accession>A0A3T1DAH3</accession>
<dbReference type="PANTHER" id="PTHR43649">
    <property type="entry name" value="ARABINOSE-BINDING PROTEIN-RELATED"/>
    <property type="match status" value="1"/>
</dbReference>
<dbReference type="Pfam" id="PF12010">
    <property type="entry name" value="DUF3502"/>
    <property type="match status" value="1"/>
</dbReference>
<dbReference type="InterPro" id="IPR006059">
    <property type="entry name" value="SBP"/>
</dbReference>
<dbReference type="Proteomes" id="UP000289856">
    <property type="component" value="Chromosome"/>
</dbReference>
<dbReference type="KEGG" id="cohn:KCTCHS21_45000"/>
<protein>
    <submittedName>
        <fullName evidence="4">ABC transporter substrate-binding protein</fullName>
    </submittedName>
</protein>
<proteinExistence type="predicted"/>
<dbReference type="PANTHER" id="PTHR43649:SF17">
    <property type="entry name" value="ABC TRANSPORTER SOLUTE BINDING PROTEIN-SUGAR TRANSPORT"/>
    <property type="match status" value="1"/>
</dbReference>
<dbReference type="AlphaFoldDB" id="A0A3T1DAH3"/>
<reference evidence="4 5" key="1">
    <citation type="submission" date="2019-01" db="EMBL/GenBank/DDBJ databases">
        <title>Complete genome sequence of Cohnella hallensis HS21 isolated from Korean fir (Abies koreana) rhizospheric soil.</title>
        <authorList>
            <person name="Jiang L."/>
            <person name="Kang S.W."/>
            <person name="Kim S."/>
            <person name="Jung J."/>
            <person name="Kim C.Y."/>
            <person name="Kim D.H."/>
            <person name="Kim S.W."/>
            <person name="Lee J."/>
        </authorList>
    </citation>
    <scope>NUCLEOTIDE SEQUENCE [LARGE SCALE GENOMIC DNA]</scope>
    <source>
        <strain evidence="4 5">HS21</strain>
    </source>
</reference>
<dbReference type="EMBL" id="AP019400">
    <property type="protein sequence ID" value="BBI35101.1"/>
    <property type="molecule type" value="Genomic_DNA"/>
</dbReference>
<name>A0A3T1DAH3_9BACL</name>
<sequence length="533" mass="60338">MNRKLTKWFSILIALTMLTVVISACAKNNNATDPSKSPESSSTEKAPASEKATDTEPSKLDTSKKVDLVWYLLGDSHEDSQKVLDEFNKMLEKDLNTTLKLNFTTWTEWETKYNLLLTAGEKIDMIFASSWAKYYSYAKQGAFVDLTDLLPTYAPQTWSTVPQQDWDEVKVADKIYAVPSTFPEFTPNGFVYREDWRKELNLPEIKDLDTIEAYMDGVKKGKPGVMPIGGSAWNEVSTLFSAVSGFEAIGGDSLVVAKSYDTPRDIVAYPFTTEFEQYVKRMKTWASKGYWSSNTLSNKTEAGDLIKAGTGAIYWRNPPGAGGFIVDAKKTNPEIELAYFPFTRFHNYAMPNLSINNGMAIPKSSNNVERSLMVLDKLRNNPEYFKLLTYGIEGTHYSLESDGKTFQTPPKGTSVSKDWKKYDIASWGWRYEPNMLQEIGAWADLKKFNDEFKAENRPSIFSPILLDYEPVKAQQAAVNQVYKQYGQPLMMGLVPDVDKALETYRKKLESAGIEKLVDYIKGQAEIFYAERKI</sequence>